<protein>
    <recommendedName>
        <fullName evidence="4">ESX-1 secretion-associated protein</fullName>
    </recommendedName>
</protein>
<sequence length="119" mass="12078">MSAWDISPNGVRGVLTRTQGVAMEFDGHMNNLNAAVQGAGAQCSSGIVGEAIAGFFESAKSNIEFVFTRTNACLNAAAQATNAYVDGDLEMAGNAQASATAAPNPAAVMPRGPGRAMAE</sequence>
<dbReference type="AlphaFoldDB" id="A0A0A6UU50"/>
<feature type="compositionally biased region" description="Low complexity" evidence="1">
    <location>
        <begin position="96"/>
        <end position="107"/>
    </location>
</feature>
<keyword evidence="3" id="KW-1185">Reference proteome</keyword>
<evidence type="ECO:0008006" key="4">
    <source>
        <dbReference type="Google" id="ProtNLM"/>
    </source>
</evidence>
<dbReference type="RefSeq" id="WP_043522706.1">
    <property type="nucleotide sequence ID" value="NZ_BAABKU010000008.1"/>
</dbReference>
<accession>A0A0A6UU50</accession>
<dbReference type="eggNOG" id="ENOG5031N10">
    <property type="taxonomic scope" value="Bacteria"/>
</dbReference>
<comment type="caution">
    <text evidence="2">The sequence shown here is derived from an EMBL/GenBank/DDBJ whole genome shotgun (WGS) entry which is preliminary data.</text>
</comment>
<evidence type="ECO:0000313" key="3">
    <source>
        <dbReference type="Proteomes" id="UP000054537"/>
    </source>
</evidence>
<dbReference type="Proteomes" id="UP000054537">
    <property type="component" value="Unassembled WGS sequence"/>
</dbReference>
<reference evidence="2 3" key="1">
    <citation type="submission" date="2014-10" db="EMBL/GenBank/DDBJ databases">
        <title>Draft genome sequence of Actinoplanes utahensis NRRL 12052.</title>
        <authorList>
            <person name="Velasco-Bucheli B."/>
            <person name="del Cerro C."/>
            <person name="Hormigo D."/>
            <person name="Garcia J.L."/>
            <person name="Acebal C."/>
            <person name="Arroyo M."/>
            <person name="de la Mata I."/>
        </authorList>
    </citation>
    <scope>NUCLEOTIDE SEQUENCE [LARGE SCALE GENOMIC DNA]</scope>
    <source>
        <strain evidence="2 3">NRRL 12052</strain>
    </source>
</reference>
<name>A0A0A6UU50_ACTUT</name>
<dbReference type="EMBL" id="JRTT01000004">
    <property type="protein sequence ID" value="KHD78503.1"/>
    <property type="molecule type" value="Genomic_DNA"/>
</dbReference>
<dbReference type="InterPro" id="IPR045436">
    <property type="entry name" value="DUF6507"/>
</dbReference>
<evidence type="ECO:0000313" key="2">
    <source>
        <dbReference type="EMBL" id="KHD78503.1"/>
    </source>
</evidence>
<gene>
    <name evidence="2" type="ORF">MB27_04645</name>
</gene>
<evidence type="ECO:0000256" key="1">
    <source>
        <dbReference type="SAM" id="MobiDB-lite"/>
    </source>
</evidence>
<dbReference type="Pfam" id="PF20117">
    <property type="entry name" value="DUF6507"/>
    <property type="match status" value="1"/>
</dbReference>
<proteinExistence type="predicted"/>
<dbReference type="STRING" id="1869.MB27_04645"/>
<organism evidence="2 3">
    <name type="scientific">Actinoplanes utahensis</name>
    <dbReference type="NCBI Taxonomy" id="1869"/>
    <lineage>
        <taxon>Bacteria</taxon>
        <taxon>Bacillati</taxon>
        <taxon>Actinomycetota</taxon>
        <taxon>Actinomycetes</taxon>
        <taxon>Micromonosporales</taxon>
        <taxon>Micromonosporaceae</taxon>
        <taxon>Actinoplanes</taxon>
    </lineage>
</organism>
<feature type="region of interest" description="Disordered" evidence="1">
    <location>
        <begin position="96"/>
        <end position="119"/>
    </location>
</feature>
<dbReference type="OrthoDB" id="3389929at2"/>